<reference evidence="1 2" key="1">
    <citation type="submission" date="2012-02" db="EMBL/GenBank/DDBJ databases">
        <title>Improved High-Quality Draft Sequence of Rhizobium leguminosarum bv. trifolii WSM2297.</title>
        <authorList>
            <consortium name="US DOE Joint Genome Institute"/>
            <person name="Lucas S."/>
            <person name="Han J."/>
            <person name="Lapidus A."/>
            <person name="Cheng J.-F."/>
            <person name="Goodwin L."/>
            <person name="Pitluck S."/>
            <person name="Peters L."/>
            <person name="Ovchinnikova G."/>
            <person name="Zhang X."/>
            <person name="Detter J.C."/>
            <person name="Han C."/>
            <person name="Tapia R."/>
            <person name="Land M."/>
            <person name="Hauser L."/>
            <person name="Kyrpides N."/>
            <person name="Ivanova N."/>
            <person name="Pagani I."/>
            <person name="Brau L."/>
            <person name="Yates R."/>
            <person name="O'Hara G."/>
            <person name="Rui T."/>
            <person name="Howieson J."/>
            <person name="Reeve W."/>
            <person name="Woyke T."/>
        </authorList>
    </citation>
    <scope>NUCLEOTIDE SEQUENCE [LARGE SCALE GENOMIC DNA]</scope>
    <source>
        <strain evidence="1 2">WSM2297</strain>
    </source>
</reference>
<proteinExistence type="predicted"/>
<dbReference type="AlphaFoldDB" id="J0KRW4"/>
<dbReference type="HOGENOM" id="CLU_2957512_0_0_5"/>
<dbReference type="Proteomes" id="UP000005732">
    <property type="component" value="Unassembled WGS sequence"/>
</dbReference>
<sequence length="59" mass="6393">MLTPSSIILINCCRETDQSVRLGDTLVKALSPSEHVRFGLEVGSIGPNFDICAVEEEMA</sequence>
<protein>
    <submittedName>
        <fullName evidence="1">Uncharacterized protein</fullName>
    </submittedName>
</protein>
<dbReference type="RefSeq" id="WP_003580782.1">
    <property type="nucleotide sequence ID" value="NZ_JH719395.1"/>
</dbReference>
<evidence type="ECO:0000313" key="1">
    <source>
        <dbReference type="EMBL" id="EJC80249.1"/>
    </source>
</evidence>
<organism evidence="1 2">
    <name type="scientific">Rhizobium leguminosarum bv. trifolii WSM2297</name>
    <dbReference type="NCBI Taxonomy" id="754762"/>
    <lineage>
        <taxon>Bacteria</taxon>
        <taxon>Pseudomonadati</taxon>
        <taxon>Pseudomonadota</taxon>
        <taxon>Alphaproteobacteria</taxon>
        <taxon>Hyphomicrobiales</taxon>
        <taxon>Rhizobiaceae</taxon>
        <taxon>Rhizobium/Agrobacterium group</taxon>
        <taxon>Rhizobium</taxon>
    </lineage>
</organism>
<evidence type="ECO:0000313" key="2">
    <source>
        <dbReference type="Proteomes" id="UP000005732"/>
    </source>
</evidence>
<name>J0KRW4_RHILT</name>
<dbReference type="EMBL" id="JH719395">
    <property type="protein sequence ID" value="EJC80249.1"/>
    <property type="molecule type" value="Genomic_DNA"/>
</dbReference>
<gene>
    <name evidence="1" type="ORF">Rleg4DRAFT_1870</name>
</gene>
<accession>J0KRW4</accession>